<dbReference type="PANTHER" id="PTHR43280">
    <property type="entry name" value="ARAC-FAMILY TRANSCRIPTIONAL REGULATOR"/>
    <property type="match status" value="1"/>
</dbReference>
<dbReference type="Proteomes" id="UP001057877">
    <property type="component" value="Chromosome"/>
</dbReference>
<keyword evidence="2" id="KW-0238">DNA-binding</keyword>
<dbReference type="PANTHER" id="PTHR43280:SF28">
    <property type="entry name" value="HTH-TYPE TRANSCRIPTIONAL ACTIVATOR RHAS"/>
    <property type="match status" value="1"/>
</dbReference>
<evidence type="ECO:0000313" key="5">
    <source>
        <dbReference type="EMBL" id="UVI28421.1"/>
    </source>
</evidence>
<proteinExistence type="predicted"/>
<dbReference type="PROSITE" id="PS01124">
    <property type="entry name" value="HTH_ARAC_FAMILY_2"/>
    <property type="match status" value="1"/>
</dbReference>
<sequence length="267" mass="31277">MSFQQLVDAIPVFEQIETSRISRTIDSTPDRHVLIVVLRGHVTISSREQKPAVLIQGYACHPDCGPHTIQIPKTKEAEYIVITYRILPANSEWTLRGPLRTLSEIKIKYMLDELIRTIHDIDTRSEDEEAAQQFRKRLIMERILFIFLYETYLVQDEKSSELSMEESLSYMNEHYMLKLTLPMLAKRADMSVGHYAVRFKKHTGETMTRYLRRIRIDKAKQMLLQTHLKANEISQRVGFADYFHFSRIFKQEVGCSPTEYQKSSSKI</sequence>
<dbReference type="Gene3D" id="1.10.10.60">
    <property type="entry name" value="Homeodomain-like"/>
    <property type="match status" value="2"/>
</dbReference>
<evidence type="ECO:0000259" key="4">
    <source>
        <dbReference type="PROSITE" id="PS01124"/>
    </source>
</evidence>
<dbReference type="SUPFAM" id="SSF46689">
    <property type="entry name" value="Homeodomain-like"/>
    <property type="match status" value="2"/>
</dbReference>
<keyword evidence="6" id="KW-1185">Reference proteome</keyword>
<dbReference type="SMART" id="SM00342">
    <property type="entry name" value="HTH_ARAC"/>
    <property type="match status" value="1"/>
</dbReference>
<dbReference type="PRINTS" id="PR00032">
    <property type="entry name" value="HTHARAC"/>
</dbReference>
<dbReference type="EMBL" id="CP091430">
    <property type="protein sequence ID" value="UVI28421.1"/>
    <property type="molecule type" value="Genomic_DNA"/>
</dbReference>
<evidence type="ECO:0000313" key="6">
    <source>
        <dbReference type="Proteomes" id="UP001057877"/>
    </source>
</evidence>
<dbReference type="Pfam" id="PF12833">
    <property type="entry name" value="HTH_18"/>
    <property type="match status" value="1"/>
</dbReference>
<keyword evidence="1" id="KW-0805">Transcription regulation</keyword>
<protein>
    <submittedName>
        <fullName evidence="5">Helix-turn-helix transcriptional regulator</fullName>
    </submittedName>
</protein>
<feature type="domain" description="HTH araC/xylS-type" evidence="4">
    <location>
        <begin position="165"/>
        <end position="263"/>
    </location>
</feature>
<evidence type="ECO:0000256" key="3">
    <source>
        <dbReference type="ARBA" id="ARBA00023163"/>
    </source>
</evidence>
<dbReference type="InterPro" id="IPR018060">
    <property type="entry name" value="HTH_AraC"/>
</dbReference>
<reference evidence="5" key="1">
    <citation type="submission" date="2022-01" db="EMBL/GenBank/DDBJ databases">
        <title>Paenibacillus spongiae sp. nov., isolated from marine sponge.</title>
        <authorList>
            <person name="Li Z."/>
            <person name="Zhang M."/>
        </authorList>
    </citation>
    <scope>NUCLEOTIDE SEQUENCE</scope>
    <source>
        <strain evidence="5">PHS-Z3</strain>
    </source>
</reference>
<evidence type="ECO:0000256" key="1">
    <source>
        <dbReference type="ARBA" id="ARBA00023015"/>
    </source>
</evidence>
<name>A0ABY5S3E9_9BACL</name>
<evidence type="ECO:0000256" key="2">
    <source>
        <dbReference type="ARBA" id="ARBA00023125"/>
    </source>
</evidence>
<keyword evidence="3" id="KW-0804">Transcription</keyword>
<dbReference type="InterPro" id="IPR009057">
    <property type="entry name" value="Homeodomain-like_sf"/>
</dbReference>
<dbReference type="RefSeq" id="WP_258384509.1">
    <property type="nucleotide sequence ID" value="NZ_CP091430.1"/>
</dbReference>
<gene>
    <name evidence="5" type="ORF">L1F29_23620</name>
</gene>
<dbReference type="InterPro" id="IPR020449">
    <property type="entry name" value="Tscrpt_reg_AraC-type_HTH"/>
</dbReference>
<organism evidence="5 6">
    <name type="scientific">Paenibacillus spongiae</name>
    <dbReference type="NCBI Taxonomy" id="2909671"/>
    <lineage>
        <taxon>Bacteria</taxon>
        <taxon>Bacillati</taxon>
        <taxon>Bacillota</taxon>
        <taxon>Bacilli</taxon>
        <taxon>Bacillales</taxon>
        <taxon>Paenibacillaceae</taxon>
        <taxon>Paenibacillus</taxon>
    </lineage>
</organism>
<accession>A0ABY5S3E9</accession>